<dbReference type="InterPro" id="IPR016136">
    <property type="entry name" value="DNA_helicase_N/primase_C"/>
</dbReference>
<keyword evidence="2" id="KW-0378">Hydrolase</keyword>
<name>A0ABQ4MIV0_9BACL</name>
<gene>
    <name evidence="2" type="ORF">J42TS3_49540</name>
</gene>
<dbReference type="Proteomes" id="UP000679992">
    <property type="component" value="Unassembled WGS sequence"/>
</dbReference>
<protein>
    <submittedName>
        <fullName evidence="2">Replicative DNA helicase</fullName>
    </submittedName>
</protein>
<dbReference type="EMBL" id="BOSL01000026">
    <property type="protein sequence ID" value="GIP55919.1"/>
    <property type="molecule type" value="Genomic_DNA"/>
</dbReference>
<dbReference type="SUPFAM" id="SSF52540">
    <property type="entry name" value="P-loop containing nucleoside triphosphate hydrolases"/>
    <property type="match status" value="1"/>
</dbReference>
<keyword evidence="2" id="KW-0547">Nucleotide-binding</keyword>
<evidence type="ECO:0000313" key="3">
    <source>
        <dbReference type="Proteomes" id="UP000679992"/>
    </source>
</evidence>
<keyword evidence="2" id="KW-0347">Helicase</keyword>
<accession>A0ABQ4MIV0</accession>
<dbReference type="GO" id="GO:0004386">
    <property type="term" value="F:helicase activity"/>
    <property type="evidence" value="ECO:0007669"/>
    <property type="project" value="UniProtKB-KW"/>
</dbReference>
<dbReference type="Gene3D" id="1.10.860.10">
    <property type="entry name" value="DNAb Helicase, Chain A"/>
    <property type="match status" value="1"/>
</dbReference>
<keyword evidence="3" id="KW-1185">Reference proteome</keyword>
<dbReference type="Gene3D" id="3.40.50.300">
    <property type="entry name" value="P-loop containing nucleotide triphosphate hydrolases"/>
    <property type="match status" value="1"/>
</dbReference>
<proteinExistence type="predicted"/>
<dbReference type="InterPro" id="IPR027417">
    <property type="entry name" value="P-loop_NTPase"/>
</dbReference>
<dbReference type="RefSeq" id="WP_213656669.1">
    <property type="nucleotide sequence ID" value="NZ_BOSL01000026.1"/>
</dbReference>
<dbReference type="PANTHER" id="PTHR30153">
    <property type="entry name" value="REPLICATIVE DNA HELICASE DNAB"/>
    <property type="match status" value="1"/>
</dbReference>
<dbReference type="PANTHER" id="PTHR30153:SF2">
    <property type="entry name" value="REPLICATIVE DNA HELICASE"/>
    <property type="match status" value="1"/>
</dbReference>
<evidence type="ECO:0000313" key="2">
    <source>
        <dbReference type="EMBL" id="GIP55919.1"/>
    </source>
</evidence>
<keyword evidence="2" id="KW-0067">ATP-binding</keyword>
<organism evidence="2 3">
    <name type="scientific">Paenibacillus vini</name>
    <dbReference type="NCBI Taxonomy" id="1476024"/>
    <lineage>
        <taxon>Bacteria</taxon>
        <taxon>Bacillati</taxon>
        <taxon>Bacillota</taxon>
        <taxon>Bacilli</taxon>
        <taxon>Bacillales</taxon>
        <taxon>Paenibacillaceae</taxon>
        <taxon>Paenibacillus</taxon>
    </lineage>
</organism>
<evidence type="ECO:0000259" key="1">
    <source>
        <dbReference type="PROSITE" id="PS51199"/>
    </source>
</evidence>
<feature type="domain" description="SF4 helicase" evidence="1">
    <location>
        <begin position="165"/>
        <end position="425"/>
    </location>
</feature>
<sequence>MKTSTNAEVRQATANEELLGAFLKDPSLFPNYKAGLTPDHFGEYDWLYKIMLETDAEEGLSFKGVVQRCEATELKTLHFLRSSYFSETRIPGLIRTLKKSLLQQRLLGLSRQVVDDAVGGKDPDEMLRDIQKTAFNLTTSESKDTSDPDRDVEDWVQHVFELANDPSIAFGQMTGLTPIDSMTTGWHRTDFSVIGARTSMGKTAFVVEMLLRLSQKGYKCAMFSLEMSKKQLYFRMMSNLMEVNFEQFRTGRLAPNHYERVNKYKDELKRLYIDDTRAVSADYITDEMRRLKRTRGLDFVVVDYLQDVKEQGEVNDNGGSALARVCRKLRAAAQENDCHIMGLSQVVRGVEDRKDKRPGNADLSGSTGIETSADVIALLYRDDYYDPNTDKPNVLEVNFTKQRNGKTGKVELHYDRTTQRITERY</sequence>
<comment type="caution">
    <text evidence="2">The sequence shown here is derived from an EMBL/GenBank/DDBJ whole genome shotgun (WGS) entry which is preliminary data.</text>
</comment>
<dbReference type="PROSITE" id="PS51199">
    <property type="entry name" value="SF4_HELICASE"/>
    <property type="match status" value="1"/>
</dbReference>
<dbReference type="Pfam" id="PF03796">
    <property type="entry name" value="DnaB_C"/>
    <property type="match status" value="1"/>
</dbReference>
<reference evidence="2 3" key="1">
    <citation type="submission" date="2021-03" db="EMBL/GenBank/DDBJ databases">
        <title>Antimicrobial resistance genes in bacteria isolated from Japanese honey, and their potential for conferring macrolide and lincosamide resistance in the American foulbrood pathogen Paenibacillus larvae.</title>
        <authorList>
            <person name="Okamoto M."/>
            <person name="Kumagai M."/>
            <person name="Kanamori H."/>
            <person name="Takamatsu D."/>
        </authorList>
    </citation>
    <scope>NUCLEOTIDE SEQUENCE [LARGE SCALE GENOMIC DNA]</scope>
    <source>
        <strain evidence="2 3">J42TS3</strain>
    </source>
</reference>
<dbReference type="InterPro" id="IPR007694">
    <property type="entry name" value="DNA_helicase_DnaB-like_C"/>
</dbReference>